<gene>
    <name evidence="2" type="ORF">HCBG_06945</name>
</gene>
<reference evidence="2" key="1">
    <citation type="submission" date="2009-02" db="EMBL/GenBank/DDBJ databases">
        <title>The Genome Sequence of Ajellomyces capsulatus strain G186AR.</title>
        <authorList>
            <consortium name="The Broad Institute Genome Sequencing Platform"/>
            <person name="Champion M."/>
            <person name="Cuomo C."/>
            <person name="Ma L.-J."/>
            <person name="Henn M.R."/>
            <person name="Sil A."/>
            <person name="Goldman B."/>
            <person name="Young S.K."/>
            <person name="Kodira C.D."/>
            <person name="Zeng Q."/>
            <person name="Koehrsen M."/>
            <person name="Alvarado L."/>
            <person name="Berlin A."/>
            <person name="Borenstein D."/>
            <person name="Chen Z."/>
            <person name="Engels R."/>
            <person name="Freedman E."/>
            <person name="Gellesch M."/>
            <person name="Goldberg J."/>
            <person name="Griggs A."/>
            <person name="Gujja S."/>
            <person name="Heiman D."/>
            <person name="Hepburn T."/>
            <person name="Howarth C."/>
            <person name="Jen D."/>
            <person name="Larson L."/>
            <person name="Lewis B."/>
            <person name="Mehta T."/>
            <person name="Park D."/>
            <person name="Pearson M."/>
            <person name="Roberts A."/>
            <person name="Saif S."/>
            <person name="Shea T."/>
            <person name="Shenoy N."/>
            <person name="Sisk P."/>
            <person name="Stolte C."/>
            <person name="Sykes S."/>
            <person name="Walk T."/>
            <person name="White J."/>
            <person name="Yandava C."/>
            <person name="Klein B."/>
            <person name="McEwen J.G."/>
            <person name="Puccia R."/>
            <person name="Goldman G.H."/>
            <person name="Felipe M.S."/>
            <person name="Nino-Vega G."/>
            <person name="San-Blas G."/>
            <person name="Taylor J."/>
            <person name="Mendoza L."/>
            <person name="Galagan J."/>
            <person name="Nusbaum C."/>
            <person name="Birren B."/>
        </authorList>
    </citation>
    <scope>NUCLEOTIDE SEQUENCE</scope>
    <source>
        <strain evidence="2">G186AR</strain>
    </source>
</reference>
<dbReference type="RefSeq" id="XP_045285475.1">
    <property type="nucleotide sequence ID" value="XM_045433994.1"/>
</dbReference>
<dbReference type="AlphaFoldDB" id="C0NUB4"/>
<feature type="compositionally biased region" description="Basic and acidic residues" evidence="1">
    <location>
        <begin position="36"/>
        <end position="54"/>
    </location>
</feature>
<evidence type="ECO:0000313" key="2">
    <source>
        <dbReference type="EMBL" id="EEH04994.1"/>
    </source>
</evidence>
<feature type="compositionally biased region" description="Basic and acidic residues" evidence="1">
    <location>
        <begin position="101"/>
        <end position="114"/>
    </location>
</feature>
<protein>
    <submittedName>
        <fullName evidence="2">Uncharacterized protein</fullName>
    </submittedName>
</protein>
<sequence>MAAQAVRIGTIVVRKKTRARFRSDDKESRARKRMWSPRDSEAAEVRRDGHRKPAEEEVWGLGDAAWRPVSWPEFGQVGGLAVPSASLRSSPNPGIRITRRGKGEGERRGKEKNGKGNAIHGQNVSWAVSWLASEIFVHYNAERKLENHQVHAIRQVASQQKKKTKTQVCPRAGLNRGPHDLISTSHALLRLSYKGLLQVFTIPHSHYFPALVLSKLPEYCYPAEESPQSEQLISASSDPLTTSGDKTIQISRHFSGHGLYRKRSMSRCDGARVEVRTKNMISEAPAPKADIEKSNIKTRSRCLSRGGSQDPARTELYKF</sequence>
<evidence type="ECO:0000256" key="1">
    <source>
        <dbReference type="SAM" id="MobiDB-lite"/>
    </source>
</evidence>
<dbReference type="HOGENOM" id="CLU_871438_0_0_1"/>
<feature type="region of interest" description="Disordered" evidence="1">
    <location>
        <begin position="18"/>
        <end position="54"/>
    </location>
</feature>
<proteinExistence type="predicted"/>
<feature type="region of interest" description="Disordered" evidence="1">
    <location>
        <begin position="85"/>
        <end position="118"/>
    </location>
</feature>
<dbReference type="GeneID" id="69039961"/>
<accession>C0NUB4</accession>
<organism evidence="2 3">
    <name type="scientific">Ajellomyces capsulatus (strain G186AR / H82 / ATCC MYA-2454 / RMSCC 2432)</name>
    <name type="common">Darling's disease fungus</name>
    <name type="synonym">Histoplasma capsulatum</name>
    <dbReference type="NCBI Taxonomy" id="447093"/>
    <lineage>
        <taxon>Eukaryota</taxon>
        <taxon>Fungi</taxon>
        <taxon>Dikarya</taxon>
        <taxon>Ascomycota</taxon>
        <taxon>Pezizomycotina</taxon>
        <taxon>Eurotiomycetes</taxon>
        <taxon>Eurotiomycetidae</taxon>
        <taxon>Onygenales</taxon>
        <taxon>Ajellomycetaceae</taxon>
        <taxon>Histoplasma</taxon>
    </lineage>
</organism>
<dbReference type="Proteomes" id="UP000001631">
    <property type="component" value="Unassembled WGS sequence"/>
</dbReference>
<evidence type="ECO:0000313" key="3">
    <source>
        <dbReference type="Proteomes" id="UP000001631"/>
    </source>
</evidence>
<keyword evidence="3" id="KW-1185">Reference proteome</keyword>
<feature type="region of interest" description="Disordered" evidence="1">
    <location>
        <begin position="285"/>
        <end position="319"/>
    </location>
</feature>
<dbReference type="EMBL" id="GG663372">
    <property type="protein sequence ID" value="EEH04994.1"/>
    <property type="molecule type" value="Genomic_DNA"/>
</dbReference>
<dbReference type="InParanoid" id="C0NUB4"/>
<name>C0NUB4_AJECG</name>